<keyword evidence="2" id="KW-0472">Membrane</keyword>
<evidence type="ECO:0000256" key="2">
    <source>
        <dbReference type="SAM" id="Phobius"/>
    </source>
</evidence>
<dbReference type="PRINTS" id="PR00625">
    <property type="entry name" value="JDOMAIN"/>
</dbReference>
<organism evidence="5 7">
    <name type="scientific">Plasmodiophora brassicae</name>
    <name type="common">Clubroot disease agent</name>
    <dbReference type="NCBI Taxonomy" id="37360"/>
    <lineage>
        <taxon>Eukaryota</taxon>
        <taxon>Sar</taxon>
        <taxon>Rhizaria</taxon>
        <taxon>Endomyxa</taxon>
        <taxon>Phytomyxea</taxon>
        <taxon>Plasmodiophorida</taxon>
        <taxon>Plasmodiophoridae</taxon>
        <taxon>Plasmodiophora</taxon>
    </lineage>
</organism>
<keyword evidence="6" id="KW-0496">Mitochondrion</keyword>
<dbReference type="InterPro" id="IPR051948">
    <property type="entry name" value="Hsp70_co-chaperone_J-domain"/>
</dbReference>
<evidence type="ECO:0000313" key="5">
    <source>
        <dbReference type="EMBL" id="CEP02001.1"/>
    </source>
</evidence>
<dbReference type="EMBL" id="OVEO01000010">
    <property type="protein sequence ID" value="SPQ98858.1"/>
    <property type="molecule type" value="Genomic_DNA"/>
</dbReference>
<keyword evidence="2" id="KW-1133">Transmembrane helix</keyword>
<protein>
    <recommendedName>
        <fullName evidence="4">J domain-containing protein</fullName>
    </recommendedName>
</protein>
<feature type="domain" description="J" evidence="4">
    <location>
        <begin position="24"/>
        <end position="88"/>
    </location>
</feature>
<dbReference type="PANTHER" id="PTHR44360">
    <property type="entry name" value="DNAJ HOMOLOG SUBFAMILY B MEMBER 9"/>
    <property type="match status" value="1"/>
</dbReference>
<dbReference type="GO" id="GO:0036503">
    <property type="term" value="P:ERAD pathway"/>
    <property type="evidence" value="ECO:0007669"/>
    <property type="project" value="TreeGrafter"/>
</dbReference>
<evidence type="ECO:0000313" key="6">
    <source>
        <dbReference type="EMBL" id="SPQ98858.1"/>
    </source>
</evidence>
<evidence type="ECO:0000313" key="8">
    <source>
        <dbReference type="Proteomes" id="UP000290189"/>
    </source>
</evidence>
<dbReference type="GO" id="GO:0051087">
    <property type="term" value="F:protein-folding chaperone binding"/>
    <property type="evidence" value="ECO:0007669"/>
    <property type="project" value="TreeGrafter"/>
</dbReference>
<dbReference type="InterPro" id="IPR001623">
    <property type="entry name" value="DnaJ_domain"/>
</dbReference>
<dbReference type="GO" id="GO:0051787">
    <property type="term" value="F:misfolded protein binding"/>
    <property type="evidence" value="ECO:0007669"/>
    <property type="project" value="TreeGrafter"/>
</dbReference>
<keyword evidence="7" id="KW-1185">Reference proteome</keyword>
<evidence type="ECO:0000256" key="3">
    <source>
        <dbReference type="SAM" id="SignalP"/>
    </source>
</evidence>
<reference evidence="6 8" key="2">
    <citation type="submission" date="2018-03" db="EMBL/GenBank/DDBJ databases">
        <authorList>
            <person name="Fogelqvist J."/>
        </authorList>
    </citation>
    <scope>NUCLEOTIDE SEQUENCE [LARGE SCALE GENOMIC DNA]</scope>
</reference>
<dbReference type="Gene3D" id="1.10.287.110">
    <property type="entry name" value="DnaJ domain"/>
    <property type="match status" value="1"/>
</dbReference>
<dbReference type="OrthoDB" id="10250354at2759"/>
<feature type="transmembrane region" description="Helical" evidence="2">
    <location>
        <begin position="150"/>
        <end position="168"/>
    </location>
</feature>
<dbReference type="GO" id="GO:0005783">
    <property type="term" value="C:endoplasmic reticulum"/>
    <property type="evidence" value="ECO:0007669"/>
    <property type="project" value="TreeGrafter"/>
</dbReference>
<dbReference type="PROSITE" id="PS50076">
    <property type="entry name" value="DNAJ_2"/>
    <property type="match status" value="1"/>
</dbReference>
<sequence length="178" mass="20423">MRLLPIIIAIVLVGTLEARRRPPTYYQLLNVSQTATAAEIKAAYRTLAFKLHPDRNSDAHAAKRFIRVKDAYEKLSSVNHRAAYDLFLKMHNGYHHDEWDKNGSFSQWQNLMNMMDIADYHWMYQIVITLLAIGAGSCVCGAVITLFLPVFSFISSWLFWIMLGVSLYNSAGDWYKAK</sequence>
<keyword evidence="1" id="KW-0143">Chaperone</keyword>
<gene>
    <name evidence="5" type="ORF">PBRA_002266</name>
    <name evidence="6" type="ORF">PLBR_LOCUS6073</name>
</gene>
<dbReference type="SMART" id="SM00271">
    <property type="entry name" value="DnaJ"/>
    <property type="match status" value="1"/>
</dbReference>
<accession>A0A0G4J3Z5</accession>
<feature type="chain" id="PRO_5033225007" description="J domain-containing protein" evidence="3">
    <location>
        <begin position="19"/>
        <end position="178"/>
    </location>
</feature>
<dbReference type="SUPFAM" id="SSF46565">
    <property type="entry name" value="Chaperone J-domain"/>
    <property type="match status" value="1"/>
</dbReference>
<reference evidence="5 7" key="1">
    <citation type="submission" date="2015-02" db="EMBL/GenBank/DDBJ databases">
        <authorList>
            <person name="Chooi Y.-H."/>
        </authorList>
    </citation>
    <scope>NUCLEOTIDE SEQUENCE [LARGE SCALE GENOMIC DNA]</scope>
    <source>
        <strain evidence="5">E3</strain>
    </source>
</reference>
<evidence type="ECO:0000313" key="7">
    <source>
        <dbReference type="Proteomes" id="UP000039324"/>
    </source>
</evidence>
<evidence type="ECO:0000256" key="1">
    <source>
        <dbReference type="ARBA" id="ARBA00023186"/>
    </source>
</evidence>
<dbReference type="STRING" id="37360.A0A0G4J3Z5"/>
<dbReference type="Proteomes" id="UP000039324">
    <property type="component" value="Unassembled WGS sequence"/>
</dbReference>
<geneLocation type="mitochondrion" evidence="6"/>
<keyword evidence="3" id="KW-0732">Signal</keyword>
<dbReference type="EMBL" id="CDSF01000122">
    <property type="protein sequence ID" value="CEP02001.1"/>
    <property type="molecule type" value="Genomic_DNA"/>
</dbReference>
<dbReference type="InterPro" id="IPR036869">
    <property type="entry name" value="J_dom_sf"/>
</dbReference>
<keyword evidence="2" id="KW-0812">Transmembrane</keyword>
<feature type="signal peptide" evidence="3">
    <location>
        <begin position="1"/>
        <end position="18"/>
    </location>
</feature>
<feature type="transmembrane region" description="Helical" evidence="2">
    <location>
        <begin position="122"/>
        <end position="143"/>
    </location>
</feature>
<name>A0A0G4J3Z5_PLABS</name>
<dbReference type="CDD" id="cd06257">
    <property type="entry name" value="DnaJ"/>
    <property type="match status" value="1"/>
</dbReference>
<dbReference type="Proteomes" id="UP000290189">
    <property type="component" value="Unassembled WGS sequence"/>
</dbReference>
<evidence type="ECO:0000259" key="4">
    <source>
        <dbReference type="PROSITE" id="PS50076"/>
    </source>
</evidence>
<proteinExistence type="predicted"/>
<dbReference type="PANTHER" id="PTHR44360:SF1">
    <property type="entry name" value="DNAJ HOMOLOG SUBFAMILY B MEMBER 9"/>
    <property type="match status" value="1"/>
</dbReference>
<dbReference type="AlphaFoldDB" id="A0A0G4J3Z5"/>
<dbReference type="Pfam" id="PF00226">
    <property type="entry name" value="DnaJ"/>
    <property type="match status" value="1"/>
</dbReference>